<dbReference type="OrthoDB" id="93587at2157"/>
<dbReference type="HOGENOM" id="CLU_712940_0_0_2"/>
<protein>
    <submittedName>
        <fullName evidence="1">Uncharacterized protein</fullName>
    </submittedName>
</protein>
<dbReference type="InterPro" id="IPR058966">
    <property type="entry name" value="MJECL33-like"/>
</dbReference>
<organism evidence="2">
    <name type="scientific">Methanotorris igneus (strain DSM 5666 / JCM 11834 / Kol 5)</name>
    <dbReference type="NCBI Taxonomy" id="880724"/>
    <lineage>
        <taxon>Archaea</taxon>
        <taxon>Methanobacteriati</taxon>
        <taxon>Methanobacteriota</taxon>
        <taxon>Methanomada group</taxon>
        <taxon>Methanococci</taxon>
        <taxon>Methanococcales</taxon>
        <taxon>Methanocaldococcaceae</taxon>
        <taxon>Methanotorris</taxon>
    </lineage>
</organism>
<accession>F6BF69</accession>
<reference evidence="1 2" key="1">
    <citation type="submission" date="2011-05" db="EMBL/GenBank/DDBJ databases">
        <title>Complete sequence of Methanotorris igneus Kol 5.</title>
        <authorList>
            <consortium name="US DOE Joint Genome Institute"/>
            <person name="Lucas S."/>
            <person name="Han J."/>
            <person name="Lapidus A."/>
            <person name="Cheng J.-F."/>
            <person name="Goodwin L."/>
            <person name="Pitluck S."/>
            <person name="Peters L."/>
            <person name="Mikhailova N."/>
            <person name="Chertkov O."/>
            <person name="Han C."/>
            <person name="Tapia R."/>
            <person name="Land M."/>
            <person name="Hauser L."/>
            <person name="Kyrpides N."/>
            <person name="Ivanova N."/>
            <person name="Pagani I."/>
            <person name="Sieprawska-Lupa M."/>
            <person name="Whitman W."/>
            <person name="Woyke T."/>
        </authorList>
    </citation>
    <scope>NUCLEOTIDE SEQUENCE [LARGE SCALE GENOMIC DNA]</scope>
    <source>
        <strain evidence="2">DSM 5666 / JCM 11834 / Kol 5</strain>
    </source>
</reference>
<sequence length="372" mass="43645">MEVTNRAELVELLEVNMKRSYEDILDDTKLEPEQNIPKTYIIESNLNVKYLKNLGIQIKSLEDYRLYHIKFGEATYYLDAIDDRFWIFYSLQKSEISDKYINKLISPLKSRLDNLWLPNSILKSLLDNYTIRGVATKFIGSPVVDEESNRLSIDSLGYEAYELIKAINEISEEDLRNITNEKIKRSLKNLLKVKNYLRLSKAKIKFEDEENDEFVLEDVYYWGKFTVKGNDINKHFKIVNRVLDEYKDKLNLIESSLIDIESDNIGDKTPLLYEFKKDIEDLEAFVSYLTSLKQPFKIFGIPMKVEEDMFYISAVDLHNGDNFDLEITPWWIRMYLPKGSCGNTALRLLTNLQQTHDANTYLEVGINEEKIK</sequence>
<evidence type="ECO:0000313" key="1">
    <source>
        <dbReference type="EMBL" id="AEF96939.1"/>
    </source>
</evidence>
<dbReference type="KEGG" id="mig:Metig_1404"/>
<name>F6BF69_METIK</name>
<evidence type="ECO:0000313" key="2">
    <source>
        <dbReference type="Proteomes" id="UP000009227"/>
    </source>
</evidence>
<dbReference type="EMBL" id="CP002737">
    <property type="protein sequence ID" value="AEF96939.1"/>
    <property type="molecule type" value="Genomic_DNA"/>
</dbReference>
<dbReference type="RefSeq" id="WP_013799535.1">
    <property type="nucleotide sequence ID" value="NC_015562.1"/>
</dbReference>
<dbReference type="AlphaFoldDB" id="F6BF69"/>
<proteinExistence type="predicted"/>
<dbReference type="Proteomes" id="UP000009227">
    <property type="component" value="Chromosome"/>
</dbReference>
<dbReference type="GeneID" id="10644277"/>
<keyword evidence="2" id="KW-1185">Reference proteome</keyword>
<dbReference type="Pfam" id="PF25924">
    <property type="entry name" value="MJECL33"/>
    <property type="match status" value="1"/>
</dbReference>
<dbReference type="STRING" id="880724.Metig_1404"/>
<gene>
    <name evidence="1" type="ordered locus">Metig_1404</name>
</gene>